<comment type="caution">
    <text evidence="2">The sequence shown here is derived from an EMBL/GenBank/DDBJ whole genome shotgun (WGS) entry which is preliminary data.</text>
</comment>
<dbReference type="GO" id="GO:0046983">
    <property type="term" value="F:protein dimerization activity"/>
    <property type="evidence" value="ECO:0007669"/>
    <property type="project" value="InterPro"/>
</dbReference>
<dbReference type="PANTHER" id="PTHR32166">
    <property type="entry name" value="OSJNBA0013A04.12 PROTEIN"/>
    <property type="match status" value="1"/>
</dbReference>
<dbReference type="Gramene" id="Psat07G0273100-T1">
    <property type="protein sequence ID" value="KAI5386301.1"/>
    <property type="gene ID" value="KIW84_072731"/>
</dbReference>
<accession>A0A9D4ZVK0</accession>
<dbReference type="InterPro" id="IPR012337">
    <property type="entry name" value="RNaseH-like_sf"/>
</dbReference>
<dbReference type="InterPro" id="IPR008906">
    <property type="entry name" value="HATC_C_dom"/>
</dbReference>
<dbReference type="PANTHER" id="PTHR32166:SF122">
    <property type="entry name" value="OS09G0499600 PROTEIN"/>
    <property type="match status" value="1"/>
</dbReference>
<reference evidence="2 3" key="1">
    <citation type="journal article" date="2022" name="Nat. Genet.">
        <title>Improved pea reference genome and pan-genome highlight genomic features and evolutionary characteristics.</title>
        <authorList>
            <person name="Yang T."/>
            <person name="Liu R."/>
            <person name="Luo Y."/>
            <person name="Hu S."/>
            <person name="Wang D."/>
            <person name="Wang C."/>
            <person name="Pandey M.K."/>
            <person name="Ge S."/>
            <person name="Xu Q."/>
            <person name="Li N."/>
            <person name="Li G."/>
            <person name="Huang Y."/>
            <person name="Saxena R.K."/>
            <person name="Ji Y."/>
            <person name="Li M."/>
            <person name="Yan X."/>
            <person name="He Y."/>
            <person name="Liu Y."/>
            <person name="Wang X."/>
            <person name="Xiang C."/>
            <person name="Varshney R.K."/>
            <person name="Ding H."/>
            <person name="Gao S."/>
            <person name="Zong X."/>
        </authorList>
    </citation>
    <scope>NUCLEOTIDE SEQUENCE [LARGE SCALE GENOMIC DNA]</scope>
    <source>
        <strain evidence="2 3">cv. Zhongwan 6</strain>
    </source>
</reference>
<feature type="domain" description="HAT C-terminal dimerisation" evidence="1">
    <location>
        <begin position="133"/>
        <end position="181"/>
    </location>
</feature>
<protein>
    <recommendedName>
        <fullName evidence="1">HAT C-terminal dimerisation domain-containing protein</fullName>
    </recommendedName>
</protein>
<gene>
    <name evidence="2" type="ORF">KIW84_072731</name>
</gene>
<organism evidence="2 3">
    <name type="scientific">Pisum sativum</name>
    <name type="common">Garden pea</name>
    <name type="synonym">Lathyrus oleraceus</name>
    <dbReference type="NCBI Taxonomy" id="3888"/>
    <lineage>
        <taxon>Eukaryota</taxon>
        <taxon>Viridiplantae</taxon>
        <taxon>Streptophyta</taxon>
        <taxon>Embryophyta</taxon>
        <taxon>Tracheophyta</taxon>
        <taxon>Spermatophyta</taxon>
        <taxon>Magnoliopsida</taxon>
        <taxon>eudicotyledons</taxon>
        <taxon>Gunneridae</taxon>
        <taxon>Pentapetalae</taxon>
        <taxon>rosids</taxon>
        <taxon>fabids</taxon>
        <taxon>Fabales</taxon>
        <taxon>Fabaceae</taxon>
        <taxon>Papilionoideae</taxon>
        <taxon>50 kb inversion clade</taxon>
        <taxon>NPAAA clade</taxon>
        <taxon>Hologalegina</taxon>
        <taxon>IRL clade</taxon>
        <taxon>Fabeae</taxon>
        <taxon>Lathyrus</taxon>
    </lineage>
</organism>
<evidence type="ECO:0000259" key="1">
    <source>
        <dbReference type="Pfam" id="PF05699"/>
    </source>
</evidence>
<evidence type="ECO:0000313" key="3">
    <source>
        <dbReference type="Proteomes" id="UP001058974"/>
    </source>
</evidence>
<name>A0A9D4ZVK0_PEA</name>
<dbReference type="EMBL" id="JAMSHJ010000007">
    <property type="protein sequence ID" value="KAI5386301.1"/>
    <property type="molecule type" value="Genomic_DNA"/>
</dbReference>
<sequence length="217" mass="24708">MFKSMEWKSSQFAKTSVEDVVFDHEFWKNVLICLKGENPLIEVLSLVNSMDEPATGFIYEAMEQAKVEIRRNLSIERDHNIIRRGLHHCITRMTGSTEERAKIEIQLDDFDKRADLLGDLAAIMTAGYEILSVWWADFGGGLPELQSIALRVLSLTCNSYGAESNQSAFKMVYPKRQESDDGEDASLDADDMEYDMISDLHGEYANGDEDQIKAYWC</sequence>
<evidence type="ECO:0000313" key="2">
    <source>
        <dbReference type="EMBL" id="KAI5386301.1"/>
    </source>
</evidence>
<keyword evidence="3" id="KW-1185">Reference proteome</keyword>
<dbReference type="SUPFAM" id="SSF53098">
    <property type="entry name" value="Ribonuclease H-like"/>
    <property type="match status" value="1"/>
</dbReference>
<dbReference type="Pfam" id="PF05699">
    <property type="entry name" value="Dimer_Tnp_hAT"/>
    <property type="match status" value="1"/>
</dbReference>
<dbReference type="Proteomes" id="UP001058974">
    <property type="component" value="Chromosome 7"/>
</dbReference>
<dbReference type="AlphaFoldDB" id="A0A9D4ZVK0"/>
<proteinExistence type="predicted"/>